<dbReference type="InterPro" id="IPR036388">
    <property type="entry name" value="WH-like_DNA-bd_sf"/>
</dbReference>
<evidence type="ECO:0000259" key="6">
    <source>
        <dbReference type="Pfam" id="PF01628"/>
    </source>
</evidence>
<comment type="caution">
    <text evidence="7">The sequence shown here is derived from an EMBL/GenBank/DDBJ whole genome shotgun (WGS) entry which is preliminary data.</text>
</comment>
<evidence type="ECO:0000256" key="3">
    <source>
        <dbReference type="ARBA" id="ARBA00023016"/>
    </source>
</evidence>
<feature type="domain" description="Heat-inducible transcription repressor HrcA C-terminal" evidence="6">
    <location>
        <begin position="107"/>
        <end position="336"/>
    </location>
</feature>
<dbReference type="InterPro" id="IPR036390">
    <property type="entry name" value="WH_DNA-bd_sf"/>
</dbReference>
<keyword evidence="1 5" id="KW-0678">Repressor</keyword>
<dbReference type="SUPFAM" id="SSF55781">
    <property type="entry name" value="GAF domain-like"/>
    <property type="match status" value="1"/>
</dbReference>
<organism evidence="7 8">
    <name type="scientific">Lapidilactobacillus dextrinicus DSM 20335</name>
    <dbReference type="NCBI Taxonomy" id="1423738"/>
    <lineage>
        <taxon>Bacteria</taxon>
        <taxon>Bacillati</taxon>
        <taxon>Bacillota</taxon>
        <taxon>Bacilli</taxon>
        <taxon>Lactobacillales</taxon>
        <taxon>Lactobacillaceae</taxon>
        <taxon>Lapidilactobacillus</taxon>
    </lineage>
</organism>
<protein>
    <recommendedName>
        <fullName evidence="5">Heat-inducible transcription repressor HrcA</fullName>
    </recommendedName>
</protein>
<dbReference type="GO" id="GO:0003677">
    <property type="term" value="F:DNA binding"/>
    <property type="evidence" value="ECO:0007669"/>
    <property type="project" value="InterPro"/>
</dbReference>
<dbReference type="AlphaFoldDB" id="A0A0R2BUD2"/>
<keyword evidence="3 5" id="KW-0346">Stress response</keyword>
<accession>A0A0R2BUD2</accession>
<sequence>MIMPTKRQALILAEIVRLYNETGQPVGSKTLMNQLPMRISSATIRNEMAALEEAGLLMKNHTSSGRVPSTAGYRYYLDHLLQPSTVSPQTFSTIAQDFNHEYHEINDIVKQSANILSNLTNYTSISLGPESADVTLTGFRLIPLGDDQVIAILATSMGTVESRVYHISQSVSSEDLERAVRIINDHLVGMSMMKVKQQLKNEIPRLLTQYLHSADGFVDLFGDVLRHAATEHFYISGRSNLLNFVQPDDLDRLKSIYQLLDKDSVLPSLLDLDSEDQAETESDSPLGPISVRLGDEFDNSLFSDYGLITAKYNVGQHGSGVIAILGPTSMPYSQLIGLMQLFSDELVKKMFEYYNKFHDDS</sequence>
<dbReference type="NCBIfam" id="TIGR00331">
    <property type="entry name" value="hrcA"/>
    <property type="match status" value="1"/>
</dbReference>
<comment type="similarity">
    <text evidence="5">Belongs to the HrcA family.</text>
</comment>
<dbReference type="PANTHER" id="PTHR34824:SF1">
    <property type="entry name" value="HEAT-INDUCIBLE TRANSCRIPTION REPRESSOR HRCA"/>
    <property type="match status" value="1"/>
</dbReference>
<dbReference type="Pfam" id="PF01628">
    <property type="entry name" value="HrcA"/>
    <property type="match status" value="1"/>
</dbReference>
<dbReference type="Proteomes" id="UP000051813">
    <property type="component" value="Unassembled WGS sequence"/>
</dbReference>
<dbReference type="PATRIC" id="fig|1423738.3.peg.1548"/>
<reference evidence="7 8" key="1">
    <citation type="journal article" date="2015" name="Genome Announc.">
        <title>Expanding the biotechnology potential of lactobacilli through comparative genomics of 213 strains and associated genera.</title>
        <authorList>
            <person name="Sun Z."/>
            <person name="Harris H.M."/>
            <person name="McCann A."/>
            <person name="Guo C."/>
            <person name="Argimon S."/>
            <person name="Zhang W."/>
            <person name="Yang X."/>
            <person name="Jeffery I.B."/>
            <person name="Cooney J.C."/>
            <person name="Kagawa T.F."/>
            <person name="Liu W."/>
            <person name="Song Y."/>
            <person name="Salvetti E."/>
            <person name="Wrobel A."/>
            <person name="Rasinkangas P."/>
            <person name="Parkhill J."/>
            <person name="Rea M.C."/>
            <person name="O'Sullivan O."/>
            <person name="Ritari J."/>
            <person name="Douillard F.P."/>
            <person name="Paul Ross R."/>
            <person name="Yang R."/>
            <person name="Briner A.E."/>
            <person name="Felis G.E."/>
            <person name="de Vos W.M."/>
            <person name="Barrangou R."/>
            <person name="Klaenhammer T.R."/>
            <person name="Caufield P.W."/>
            <person name="Cui Y."/>
            <person name="Zhang H."/>
            <person name="O'Toole P.W."/>
        </authorList>
    </citation>
    <scope>NUCLEOTIDE SEQUENCE [LARGE SCALE GENOMIC DNA]</scope>
    <source>
        <strain evidence="7 8">DSM 20335</strain>
    </source>
</reference>
<evidence type="ECO:0000313" key="8">
    <source>
        <dbReference type="Proteomes" id="UP000051813"/>
    </source>
</evidence>
<dbReference type="GO" id="GO:0045892">
    <property type="term" value="P:negative regulation of DNA-templated transcription"/>
    <property type="evidence" value="ECO:0007669"/>
    <property type="project" value="UniProtKB-UniRule"/>
</dbReference>
<evidence type="ECO:0000256" key="4">
    <source>
        <dbReference type="ARBA" id="ARBA00023163"/>
    </source>
</evidence>
<dbReference type="HAMAP" id="MF_00081">
    <property type="entry name" value="HrcA"/>
    <property type="match status" value="1"/>
</dbReference>
<dbReference type="InterPro" id="IPR002571">
    <property type="entry name" value="HrcA"/>
</dbReference>
<dbReference type="InterPro" id="IPR023120">
    <property type="entry name" value="WHTH_transcript_rep_HrcA_IDD"/>
</dbReference>
<dbReference type="EMBL" id="AYYK01000004">
    <property type="protein sequence ID" value="KRM79356.1"/>
    <property type="molecule type" value="Genomic_DNA"/>
</dbReference>
<dbReference type="Gene3D" id="3.30.390.60">
    <property type="entry name" value="Heat-inducible transcription repressor hrca homolog, domain 3"/>
    <property type="match status" value="1"/>
</dbReference>
<keyword evidence="8" id="KW-1185">Reference proteome</keyword>
<dbReference type="SUPFAM" id="SSF46785">
    <property type="entry name" value="Winged helix' DNA-binding domain"/>
    <property type="match status" value="1"/>
</dbReference>
<evidence type="ECO:0000313" key="7">
    <source>
        <dbReference type="EMBL" id="KRM79356.1"/>
    </source>
</evidence>
<proteinExistence type="inferred from homology"/>
<name>A0A0R2BUD2_9LACO</name>
<evidence type="ECO:0000256" key="2">
    <source>
        <dbReference type="ARBA" id="ARBA00023015"/>
    </source>
</evidence>
<keyword evidence="2 5" id="KW-0805">Transcription regulation</keyword>
<dbReference type="InterPro" id="IPR029016">
    <property type="entry name" value="GAF-like_dom_sf"/>
</dbReference>
<gene>
    <name evidence="5" type="primary">hrcA</name>
    <name evidence="7" type="ORF">FC84_GL001531</name>
</gene>
<dbReference type="PANTHER" id="PTHR34824">
    <property type="entry name" value="HEAT-INDUCIBLE TRANSCRIPTION REPRESSOR HRCA"/>
    <property type="match status" value="1"/>
</dbReference>
<dbReference type="InterPro" id="IPR021153">
    <property type="entry name" value="HrcA_C"/>
</dbReference>
<comment type="function">
    <text evidence="5">Negative regulator of class I heat shock genes (grpE-dnaK-dnaJ and groELS operons). Prevents heat-shock induction of these operons.</text>
</comment>
<dbReference type="Gene3D" id="3.30.450.40">
    <property type="match status" value="1"/>
</dbReference>
<keyword evidence="4 5" id="KW-0804">Transcription</keyword>
<dbReference type="Gene3D" id="1.10.10.10">
    <property type="entry name" value="Winged helix-like DNA-binding domain superfamily/Winged helix DNA-binding domain"/>
    <property type="match status" value="1"/>
</dbReference>
<evidence type="ECO:0000256" key="1">
    <source>
        <dbReference type="ARBA" id="ARBA00022491"/>
    </source>
</evidence>
<dbReference type="STRING" id="1423738.FC84_GL001531"/>
<evidence type="ECO:0000256" key="5">
    <source>
        <dbReference type="HAMAP-Rule" id="MF_00081"/>
    </source>
</evidence>
<dbReference type="PIRSF" id="PIRSF005485">
    <property type="entry name" value="HrcA"/>
    <property type="match status" value="1"/>
</dbReference>